<dbReference type="GO" id="GO:0030246">
    <property type="term" value="F:carbohydrate binding"/>
    <property type="evidence" value="ECO:0007669"/>
    <property type="project" value="UniProtKB-KW"/>
</dbReference>
<dbReference type="Proteomes" id="UP000770717">
    <property type="component" value="Unassembled WGS sequence"/>
</dbReference>
<feature type="domain" description="C-type lectin" evidence="5">
    <location>
        <begin position="41"/>
        <end position="141"/>
    </location>
</feature>
<keyword evidence="7" id="KW-1185">Reference proteome</keyword>
<evidence type="ECO:0000313" key="7">
    <source>
        <dbReference type="Proteomes" id="UP000770717"/>
    </source>
</evidence>
<dbReference type="SUPFAM" id="SSF56436">
    <property type="entry name" value="C-type lectin-like"/>
    <property type="match status" value="1"/>
</dbReference>
<keyword evidence="2" id="KW-0964">Secreted</keyword>
<evidence type="ECO:0000256" key="2">
    <source>
        <dbReference type="ARBA" id="ARBA00022525"/>
    </source>
</evidence>
<evidence type="ECO:0000259" key="5">
    <source>
        <dbReference type="PROSITE" id="PS50041"/>
    </source>
</evidence>
<dbReference type="PANTHER" id="PTHR22803">
    <property type="entry name" value="MANNOSE, PHOSPHOLIPASE, LECTIN RECEPTOR RELATED"/>
    <property type="match status" value="1"/>
</dbReference>
<dbReference type="InterPro" id="IPR050111">
    <property type="entry name" value="C-type_lectin/snaclec_domain"/>
</dbReference>
<dbReference type="InterPro" id="IPR001304">
    <property type="entry name" value="C-type_lectin-like"/>
</dbReference>
<organism evidence="6 7">
    <name type="scientific">Eleutherodactylus coqui</name>
    <name type="common">Puerto Rican coqui</name>
    <dbReference type="NCBI Taxonomy" id="57060"/>
    <lineage>
        <taxon>Eukaryota</taxon>
        <taxon>Metazoa</taxon>
        <taxon>Chordata</taxon>
        <taxon>Craniata</taxon>
        <taxon>Vertebrata</taxon>
        <taxon>Euteleostomi</taxon>
        <taxon>Amphibia</taxon>
        <taxon>Batrachia</taxon>
        <taxon>Anura</taxon>
        <taxon>Neobatrachia</taxon>
        <taxon>Hyloidea</taxon>
        <taxon>Eleutherodactylidae</taxon>
        <taxon>Eleutherodactylinae</taxon>
        <taxon>Eleutherodactylus</taxon>
        <taxon>Eleutherodactylus</taxon>
    </lineage>
</organism>
<dbReference type="Gene3D" id="3.10.100.10">
    <property type="entry name" value="Mannose-Binding Protein A, subunit A"/>
    <property type="match status" value="1"/>
</dbReference>
<dbReference type="OrthoDB" id="441660at2759"/>
<keyword evidence="3" id="KW-0430">Lectin</keyword>
<evidence type="ECO:0000256" key="3">
    <source>
        <dbReference type="ARBA" id="ARBA00022734"/>
    </source>
</evidence>
<dbReference type="FunFam" id="3.10.100.10:FF:000015">
    <property type="entry name" value="C-type lectin Cal"/>
    <property type="match status" value="1"/>
</dbReference>
<dbReference type="PRINTS" id="PR01504">
    <property type="entry name" value="PNCREATITSAP"/>
</dbReference>
<comment type="subcellular location">
    <subcellularLocation>
        <location evidence="1">Secreted</location>
    </subcellularLocation>
</comment>
<evidence type="ECO:0000313" key="6">
    <source>
        <dbReference type="EMBL" id="KAG9476304.1"/>
    </source>
</evidence>
<dbReference type="SMART" id="SM00034">
    <property type="entry name" value="CLECT"/>
    <property type="match status" value="1"/>
</dbReference>
<gene>
    <name evidence="6" type="ORF">GDO78_003065</name>
</gene>
<sequence>MNGAPELARKIAESVSWPSPGVSSFFLWAPSRSRRWLQFDCQSYGHGAHLASILDAAEADIIGTHISAQKINHPVWIGLHDPEQNRRWKWTDGSTYNYRSWLRNQPDNYHQKEYCVELSCIEKFQTWNDAICNQASPYVCKFKP</sequence>
<evidence type="ECO:0000256" key="1">
    <source>
        <dbReference type="ARBA" id="ARBA00004613"/>
    </source>
</evidence>
<comment type="caution">
    <text evidence="6">The sequence shown here is derived from an EMBL/GenBank/DDBJ whole genome shotgun (WGS) entry which is preliminary data.</text>
</comment>
<name>A0A8J6EVR0_ELECQ</name>
<dbReference type="Pfam" id="PF00059">
    <property type="entry name" value="Lectin_C"/>
    <property type="match status" value="1"/>
</dbReference>
<dbReference type="InterPro" id="IPR016187">
    <property type="entry name" value="CTDL_fold"/>
</dbReference>
<dbReference type="EMBL" id="WNTK01000011">
    <property type="protein sequence ID" value="KAG9476304.1"/>
    <property type="molecule type" value="Genomic_DNA"/>
</dbReference>
<reference evidence="6" key="1">
    <citation type="thesis" date="2020" institute="ProQuest LLC" country="789 East Eisenhower Parkway, Ann Arbor, MI, USA">
        <title>Comparative Genomics and Chromosome Evolution.</title>
        <authorList>
            <person name="Mudd A.B."/>
        </authorList>
    </citation>
    <scope>NUCLEOTIDE SEQUENCE</scope>
    <source>
        <strain evidence="6">HN-11 Male</strain>
        <tissue evidence="6">Kidney and liver</tissue>
    </source>
</reference>
<keyword evidence="4" id="KW-1015">Disulfide bond</keyword>
<dbReference type="AlphaFoldDB" id="A0A8J6EVR0"/>
<evidence type="ECO:0000256" key="4">
    <source>
        <dbReference type="ARBA" id="ARBA00023157"/>
    </source>
</evidence>
<accession>A0A8J6EVR0</accession>
<protein>
    <recommendedName>
        <fullName evidence="5">C-type lectin domain-containing protein</fullName>
    </recommendedName>
</protein>
<dbReference type="PROSITE" id="PS50041">
    <property type="entry name" value="C_TYPE_LECTIN_2"/>
    <property type="match status" value="1"/>
</dbReference>
<dbReference type="InterPro" id="IPR016186">
    <property type="entry name" value="C-type_lectin-like/link_sf"/>
</dbReference>
<dbReference type="GO" id="GO:0005576">
    <property type="term" value="C:extracellular region"/>
    <property type="evidence" value="ECO:0007669"/>
    <property type="project" value="UniProtKB-SubCell"/>
</dbReference>
<proteinExistence type="predicted"/>